<organism evidence="7 8">
    <name type="scientific">Desulfosarcina ovata subsp. sediminis</name>
    <dbReference type="NCBI Taxonomy" id="885957"/>
    <lineage>
        <taxon>Bacteria</taxon>
        <taxon>Pseudomonadati</taxon>
        <taxon>Thermodesulfobacteriota</taxon>
        <taxon>Desulfobacteria</taxon>
        <taxon>Desulfobacterales</taxon>
        <taxon>Desulfosarcinaceae</taxon>
        <taxon>Desulfosarcina</taxon>
    </lineage>
</organism>
<feature type="binding site" evidence="4">
    <location>
        <begin position="62"/>
        <end position="65"/>
    </location>
    <ligand>
        <name>GTP</name>
        <dbReference type="ChEBI" id="CHEBI:37565"/>
    </ligand>
</feature>
<dbReference type="GO" id="GO:0005524">
    <property type="term" value="F:ATP binding"/>
    <property type="evidence" value="ECO:0007669"/>
    <property type="project" value="UniProtKB-UniRule"/>
</dbReference>
<evidence type="ECO:0000256" key="4">
    <source>
        <dbReference type="HAMAP-Rule" id="MF_00636"/>
    </source>
</evidence>
<sequence>MKKIPITIVTGQAGSGKSTALAAFEDSGCYCVDNMPVALLPQFLSLPAGNADAFSGLVFGMDVRDSGFPLNYDTVVNRLRQNQFRFRLIFLEADEATLVRRYSQTRRKHPLSIDKNLHDAIREEQILLTPLRDKADRIIDTSTLNVHELKTIVRKMATDITKNDAMQTEILSFGYKYGLPVQADLVMDVRFLKNPYFVETLRPLNGETEKIRAFVLNNEQTCLFLRRYIDLLDILIPQYEAEGKAYLTIAIGCTGGRHRSVVIAKQIYDHIVASGRKAELAHRDIDKSISP</sequence>
<proteinExistence type="inferred from homology"/>
<dbReference type="Pfam" id="PF22740">
    <property type="entry name" value="PapZ_C"/>
    <property type="match status" value="1"/>
</dbReference>
<protein>
    <submittedName>
        <fullName evidence="7">Nucleotide-binding protein</fullName>
    </submittedName>
</protein>
<dbReference type="EMBL" id="AP021876">
    <property type="protein sequence ID" value="BBO79527.1"/>
    <property type="molecule type" value="Genomic_DNA"/>
</dbReference>
<dbReference type="PIRSF" id="PIRSF005052">
    <property type="entry name" value="P-loopkin"/>
    <property type="match status" value="1"/>
</dbReference>
<keyword evidence="3 4" id="KW-0342">GTP-binding</keyword>
<dbReference type="PANTHER" id="PTHR30448:SF0">
    <property type="entry name" value="RNASE ADAPTER PROTEIN RAPZ"/>
    <property type="match status" value="1"/>
</dbReference>
<evidence type="ECO:0000259" key="5">
    <source>
        <dbReference type="Pfam" id="PF03668"/>
    </source>
</evidence>
<keyword evidence="1 4" id="KW-0547">Nucleotide-binding</keyword>
<feature type="binding site" evidence="4">
    <location>
        <begin position="11"/>
        <end position="18"/>
    </location>
    <ligand>
        <name>ATP</name>
        <dbReference type="ChEBI" id="CHEBI:30616"/>
    </ligand>
</feature>
<feature type="domain" description="RapZ-like N-terminal" evidence="5">
    <location>
        <begin position="5"/>
        <end position="156"/>
    </location>
</feature>
<dbReference type="Proteomes" id="UP000425960">
    <property type="component" value="Chromosome"/>
</dbReference>
<name>A0A5K7ZHV7_9BACT</name>
<feature type="domain" description="RapZ C-terminal" evidence="6">
    <location>
        <begin position="167"/>
        <end position="286"/>
    </location>
</feature>
<dbReference type="NCBIfam" id="NF003828">
    <property type="entry name" value="PRK05416.1"/>
    <property type="match status" value="1"/>
</dbReference>
<dbReference type="RefSeq" id="WP_173178963.1">
    <property type="nucleotide sequence ID" value="NZ_AP021876.1"/>
</dbReference>
<gene>
    <name evidence="7" type="ORF">DSCO28_00930</name>
</gene>
<dbReference type="HAMAP" id="MF_00636">
    <property type="entry name" value="RapZ_like"/>
    <property type="match status" value="1"/>
</dbReference>
<dbReference type="GO" id="GO:0005525">
    <property type="term" value="F:GTP binding"/>
    <property type="evidence" value="ECO:0007669"/>
    <property type="project" value="UniProtKB-UniRule"/>
</dbReference>
<evidence type="ECO:0000256" key="2">
    <source>
        <dbReference type="ARBA" id="ARBA00022840"/>
    </source>
</evidence>
<evidence type="ECO:0000313" key="8">
    <source>
        <dbReference type="Proteomes" id="UP000425960"/>
    </source>
</evidence>
<keyword evidence="2 4" id="KW-0067">ATP-binding</keyword>
<dbReference type="SUPFAM" id="SSF52540">
    <property type="entry name" value="P-loop containing nucleoside triphosphate hydrolases"/>
    <property type="match status" value="1"/>
</dbReference>
<dbReference type="AlphaFoldDB" id="A0A5K7ZHV7"/>
<dbReference type="Gene3D" id="3.40.50.300">
    <property type="entry name" value="P-loop containing nucleotide triphosphate hydrolases"/>
    <property type="match status" value="1"/>
</dbReference>
<evidence type="ECO:0000256" key="3">
    <source>
        <dbReference type="ARBA" id="ARBA00023134"/>
    </source>
</evidence>
<dbReference type="InterPro" id="IPR053931">
    <property type="entry name" value="RapZ_C"/>
</dbReference>
<dbReference type="InterPro" id="IPR027417">
    <property type="entry name" value="P-loop_NTPase"/>
</dbReference>
<dbReference type="InterPro" id="IPR053930">
    <property type="entry name" value="RapZ-like_N"/>
</dbReference>
<reference evidence="7 8" key="1">
    <citation type="submission" date="2019-11" db="EMBL/GenBank/DDBJ databases">
        <title>Comparative genomics of hydrocarbon-degrading Desulfosarcina strains.</title>
        <authorList>
            <person name="Watanabe M."/>
            <person name="Kojima H."/>
            <person name="Fukui M."/>
        </authorList>
    </citation>
    <scope>NUCLEOTIDE SEQUENCE [LARGE SCALE GENOMIC DNA]</scope>
    <source>
        <strain evidence="7 8">28bB2T</strain>
    </source>
</reference>
<evidence type="ECO:0000256" key="1">
    <source>
        <dbReference type="ARBA" id="ARBA00022741"/>
    </source>
</evidence>
<dbReference type="InterPro" id="IPR005337">
    <property type="entry name" value="RapZ-like"/>
</dbReference>
<evidence type="ECO:0000259" key="6">
    <source>
        <dbReference type="Pfam" id="PF22740"/>
    </source>
</evidence>
<dbReference type="Pfam" id="PF03668">
    <property type="entry name" value="RapZ-like_N"/>
    <property type="match status" value="1"/>
</dbReference>
<evidence type="ECO:0000313" key="7">
    <source>
        <dbReference type="EMBL" id="BBO79527.1"/>
    </source>
</evidence>
<dbReference type="PANTHER" id="PTHR30448">
    <property type="entry name" value="RNASE ADAPTER PROTEIN RAPZ"/>
    <property type="match status" value="1"/>
</dbReference>
<accession>A0A5K7ZHV7</accession>
<dbReference type="KEGG" id="dov:DSCO28_00930"/>